<sequence length="555" mass="62626">MTYDLFDLPTAQHKAGLAGLLFQIRHMEGKSPKPAAIPKVAALTATSATIEFTADSVQCLFDDLYATDIAVVRTKTEWDAQEAKPSEVVEEEIDDEDNDGNPIKKKVKVKYFFYHQEQPCGNAIRQYIRDEPELWLKLWRDMLWAIPRGNPQSRKPYKERAKGLSCSEGAEVWGDLLKAEKARANSEFRTDEVAGALWLGAQAVNAESVPFEGRVEQTLLLHFWPLTVQVYAPQAVQPDGENEFVGYVLAIPEVSDLEGFLKDYPRLLGNLSGDIRGYRPAEAVIDLPAEGALSFLEHLARLTSEKTTDIDYNALAYNLGSVEFLHLAKFGNNIKTLASGRVAPRPGLMHGYLQIVGKTGEKAPYANPLFRRGLMLALLEGRPWFQPFGKLFAEWDVSFFIPTDAPPKLSWFWADARRKIQEIIQAMPTAPNPDDKSPEADDLLMMLIHRLTRTYLAARAKEKSGIDPEQFKDGDKIAWDKLPKDFHDARRAAGESLFYEFRSRRDQAFVQHFAQTFFATKQYVSEDHYTEIGRALMTRTDDVKTLTLMALSANS</sequence>
<feature type="domain" description="Type I-B CRISPR Cas8b N-terminal" evidence="1">
    <location>
        <begin position="37"/>
        <end position="307"/>
    </location>
</feature>
<evidence type="ECO:0000259" key="2">
    <source>
        <dbReference type="Pfam" id="PF24122"/>
    </source>
</evidence>
<gene>
    <name evidence="3" type="primary">cmx8</name>
    <name evidence="3" type="ORF">R5W23_003663</name>
</gene>
<protein>
    <submittedName>
        <fullName evidence="3">Type I-MYXAN CRISPR-associated protein Cmx8</fullName>
    </submittedName>
</protein>
<dbReference type="InterPro" id="IPR030928">
    <property type="entry name" value="MYXAN_cmx8"/>
</dbReference>
<accession>A0ABU5F617</accession>
<dbReference type="Pfam" id="PF24122">
    <property type="entry name" value="Cas8b_C"/>
    <property type="match status" value="1"/>
</dbReference>
<reference evidence="4" key="1">
    <citation type="journal article" date="2023" name="Mar. Drugs">
        <title>Gemmata algarum, a Novel Planctomycete Isolated from an Algal Mat, Displays Antimicrobial Activity.</title>
        <authorList>
            <person name="Kumar G."/>
            <person name="Kallscheuer N."/>
            <person name="Kashif M."/>
            <person name="Ahamad S."/>
            <person name="Jagadeeshwari U."/>
            <person name="Pannikurungottu S."/>
            <person name="Haufschild T."/>
            <person name="Kabuu M."/>
            <person name="Sasikala C."/>
            <person name="Jogler C."/>
            <person name="Ramana C."/>
        </authorList>
    </citation>
    <scope>NUCLEOTIDE SEQUENCE [LARGE SCALE GENOMIC DNA]</scope>
    <source>
        <strain evidence="4">JC673</strain>
    </source>
</reference>
<dbReference type="InterPro" id="IPR056201">
    <property type="entry name" value="Cas8b_N"/>
</dbReference>
<keyword evidence="4" id="KW-1185">Reference proteome</keyword>
<dbReference type="Pfam" id="PF24121">
    <property type="entry name" value="Cas8b_N"/>
    <property type="match status" value="1"/>
</dbReference>
<feature type="domain" description="Type I-B CRISPR Cas8b C-terminal" evidence="2">
    <location>
        <begin position="321"/>
        <end position="554"/>
    </location>
</feature>
<dbReference type="EMBL" id="JAXBLV010000210">
    <property type="protein sequence ID" value="MDY3562202.1"/>
    <property type="molecule type" value="Genomic_DNA"/>
</dbReference>
<evidence type="ECO:0000259" key="1">
    <source>
        <dbReference type="Pfam" id="PF24121"/>
    </source>
</evidence>
<comment type="caution">
    <text evidence="3">The sequence shown here is derived from an EMBL/GenBank/DDBJ whole genome shotgun (WGS) entry which is preliminary data.</text>
</comment>
<dbReference type="RefSeq" id="WP_320688530.1">
    <property type="nucleotide sequence ID" value="NZ_JAXBLV010000210.1"/>
</dbReference>
<evidence type="ECO:0000313" key="4">
    <source>
        <dbReference type="Proteomes" id="UP001272242"/>
    </source>
</evidence>
<organism evidence="3 4">
    <name type="scientific">Gemmata algarum</name>
    <dbReference type="NCBI Taxonomy" id="2975278"/>
    <lineage>
        <taxon>Bacteria</taxon>
        <taxon>Pseudomonadati</taxon>
        <taxon>Planctomycetota</taxon>
        <taxon>Planctomycetia</taxon>
        <taxon>Gemmatales</taxon>
        <taxon>Gemmataceae</taxon>
        <taxon>Gemmata</taxon>
    </lineage>
</organism>
<dbReference type="NCBIfam" id="TIGR04413">
    <property type="entry name" value="MYXAN_cmx8"/>
    <property type="match status" value="1"/>
</dbReference>
<proteinExistence type="predicted"/>
<dbReference type="InterPro" id="IPR056202">
    <property type="entry name" value="Cas8b_C"/>
</dbReference>
<evidence type="ECO:0000313" key="3">
    <source>
        <dbReference type="EMBL" id="MDY3562202.1"/>
    </source>
</evidence>
<name>A0ABU5F617_9BACT</name>
<dbReference type="Proteomes" id="UP001272242">
    <property type="component" value="Unassembled WGS sequence"/>
</dbReference>